<evidence type="ECO:0000256" key="1">
    <source>
        <dbReference type="SAM" id="MobiDB-lite"/>
    </source>
</evidence>
<protein>
    <recommendedName>
        <fullName evidence="2">DUF7527 domain-containing protein</fullName>
    </recommendedName>
</protein>
<gene>
    <name evidence="3" type="ORF">K933_03986</name>
</gene>
<dbReference type="AlphaFoldDB" id="V4HI41"/>
<feature type="compositionally biased region" description="Low complexity" evidence="1">
    <location>
        <begin position="11"/>
        <end position="51"/>
    </location>
</feature>
<comment type="caution">
    <text evidence="3">The sequence shown here is derived from an EMBL/GenBank/DDBJ whole genome shotgun (WGS) entry which is preliminary data.</text>
</comment>
<feature type="non-terminal residue" evidence="3">
    <location>
        <position position="1"/>
    </location>
</feature>
<keyword evidence="4" id="KW-1185">Reference proteome</keyword>
<feature type="compositionally biased region" description="Basic and acidic residues" evidence="1">
    <location>
        <begin position="61"/>
        <end position="103"/>
    </location>
</feature>
<dbReference type="Pfam" id="PF24371">
    <property type="entry name" value="DUF7527"/>
    <property type="match status" value="1"/>
</dbReference>
<feature type="domain" description="DUF7527" evidence="2">
    <location>
        <begin position="144"/>
        <end position="380"/>
    </location>
</feature>
<evidence type="ECO:0000313" key="3">
    <source>
        <dbReference type="EMBL" id="ESP89428.1"/>
    </source>
</evidence>
<dbReference type="EMBL" id="ASGZ01000011">
    <property type="protein sequence ID" value="ESP89428.1"/>
    <property type="molecule type" value="Genomic_DNA"/>
</dbReference>
<accession>V4HI41</accession>
<name>V4HI41_9EURY</name>
<evidence type="ECO:0000313" key="4">
    <source>
        <dbReference type="Proteomes" id="UP000017840"/>
    </source>
</evidence>
<dbReference type="InterPro" id="IPR055949">
    <property type="entry name" value="DUF7527"/>
</dbReference>
<dbReference type="Proteomes" id="UP000017840">
    <property type="component" value="Unassembled WGS sequence"/>
</dbReference>
<sequence length="380" mass="41073">RRGGDPGRRGGSSPVDDGPGGDDAAGTDDPATGAADAATDAVDSADAAADPTDADTTDADPTARERLRAARDEARERLAETETELESVRAEAEESEAERRRLREENDRLRDRIEELEAELESAREEAAAARERAPDVPAERAVHADRALAGTNLFVRYESKSGPTLEEALAGNATAAEVNDNLRVERHTDFDAEAVVVDGRPFAEFLADTIEYGFVEWAVRDLLYEIRDTRNQSSLRALFTALPKVDRAELHGTVDLVDEEGKRDEERAFDVVLRDRMGTPLVVADVTDSREPTTESMLDELVGGANDVAGRDDGLCAAFSVTASFFEPGALEAAADATGGGLLGRGKHKSFVRLSRKRGFHLCLVEARDGEFHVTVPEL</sequence>
<reference evidence="3 4" key="1">
    <citation type="journal article" date="2013" name="Genome Announc.">
        <title>Draft Genome Sequence of 'Candidatus Halobonum tyrrellensis' Strain G22, Isolated from the Hypersaline Waters of Lake Tyrrell, Australia.</title>
        <authorList>
            <person name="Ugalde J.A."/>
            <person name="Narasingarao P."/>
            <person name="Kuo S."/>
            <person name="Podell S."/>
            <person name="Allen E.E."/>
        </authorList>
    </citation>
    <scope>NUCLEOTIDE SEQUENCE [LARGE SCALE GENOMIC DNA]</scope>
    <source>
        <strain evidence="3 4">G22</strain>
    </source>
</reference>
<proteinExistence type="predicted"/>
<dbReference type="eggNOG" id="arCOG03730">
    <property type="taxonomic scope" value="Archaea"/>
</dbReference>
<organism evidence="3 4">
    <name type="scientific">Candidatus Halobonum tyrrellensis G22</name>
    <dbReference type="NCBI Taxonomy" id="1324957"/>
    <lineage>
        <taxon>Archaea</taxon>
        <taxon>Methanobacteriati</taxon>
        <taxon>Methanobacteriota</taxon>
        <taxon>Stenosarchaea group</taxon>
        <taxon>Halobacteria</taxon>
        <taxon>Halobacteriales</taxon>
        <taxon>Haloferacaceae</taxon>
        <taxon>Candidatus Halobonum</taxon>
    </lineage>
</organism>
<dbReference type="PATRIC" id="fig|1324957.4.peg.810"/>
<evidence type="ECO:0000259" key="2">
    <source>
        <dbReference type="Pfam" id="PF24371"/>
    </source>
</evidence>
<feature type="region of interest" description="Disordered" evidence="1">
    <location>
        <begin position="1"/>
        <end position="103"/>
    </location>
</feature>
<dbReference type="Gene3D" id="1.10.287.1490">
    <property type="match status" value="1"/>
</dbReference>